<sequence>MLFTKASILALAATLVESTTTLGKARVVNNCDFAVTAWSVGSDVGPATTLSAHGGAYAETFSRDPKTGGRAIKITVQPDGLYTGKAQTIFAQSLQDNAVWYDMSDVFGDAFAGHKAVVSSANAACPQIVWENGVPPAGSQVKVCDADHDVTLTLCSA</sequence>
<protein>
    <submittedName>
        <fullName evidence="2">Antigenic thaumatin-like protein</fullName>
    </submittedName>
</protein>
<evidence type="ECO:0000256" key="1">
    <source>
        <dbReference type="SAM" id="SignalP"/>
    </source>
</evidence>
<comment type="caution">
    <text evidence="2">The sequence shown here is derived from an EMBL/GenBank/DDBJ whole genome shotgun (WGS) entry which is preliminary data.</text>
</comment>
<feature type="signal peptide" evidence="1">
    <location>
        <begin position="1"/>
        <end position="18"/>
    </location>
</feature>
<gene>
    <name evidence="2" type="ORF">PT974_01515</name>
</gene>
<dbReference type="Pfam" id="PF04681">
    <property type="entry name" value="Bys1"/>
    <property type="match status" value="1"/>
</dbReference>
<keyword evidence="1" id="KW-0732">Signal</keyword>
<dbReference type="InterPro" id="IPR006771">
    <property type="entry name" value="CetA-like"/>
</dbReference>
<feature type="chain" id="PRO_5046538943" evidence="1">
    <location>
        <begin position="19"/>
        <end position="157"/>
    </location>
</feature>
<proteinExistence type="predicted"/>
<organism evidence="2 3">
    <name type="scientific">Cladobotryum mycophilum</name>
    <dbReference type="NCBI Taxonomy" id="491253"/>
    <lineage>
        <taxon>Eukaryota</taxon>
        <taxon>Fungi</taxon>
        <taxon>Dikarya</taxon>
        <taxon>Ascomycota</taxon>
        <taxon>Pezizomycotina</taxon>
        <taxon>Sordariomycetes</taxon>
        <taxon>Hypocreomycetidae</taxon>
        <taxon>Hypocreales</taxon>
        <taxon>Hypocreaceae</taxon>
        <taxon>Cladobotryum</taxon>
    </lineage>
</organism>
<evidence type="ECO:0000313" key="2">
    <source>
        <dbReference type="EMBL" id="KAK5999126.1"/>
    </source>
</evidence>
<dbReference type="EMBL" id="JAVFKD010000001">
    <property type="protein sequence ID" value="KAK5999126.1"/>
    <property type="molecule type" value="Genomic_DNA"/>
</dbReference>
<keyword evidence="3" id="KW-1185">Reference proteome</keyword>
<name>A0ABR0T575_9HYPO</name>
<dbReference type="Proteomes" id="UP001338125">
    <property type="component" value="Unassembled WGS sequence"/>
</dbReference>
<reference evidence="2 3" key="1">
    <citation type="submission" date="2024-01" db="EMBL/GenBank/DDBJ databases">
        <title>Complete genome of Cladobotryum mycophilum ATHUM6906.</title>
        <authorList>
            <person name="Christinaki A.C."/>
            <person name="Myridakis A.I."/>
            <person name="Kouvelis V.N."/>
        </authorList>
    </citation>
    <scope>NUCLEOTIDE SEQUENCE [LARGE SCALE GENOMIC DNA]</scope>
    <source>
        <strain evidence="2 3">ATHUM6906</strain>
    </source>
</reference>
<dbReference type="PANTHER" id="PTHR36195:SF4">
    <property type="entry name" value="DOMAIN PROTEIN, PUTATIVE (AFU_ORTHOLOGUE AFUA_5G01990)-RELATED"/>
    <property type="match status" value="1"/>
</dbReference>
<evidence type="ECO:0000313" key="3">
    <source>
        <dbReference type="Proteomes" id="UP001338125"/>
    </source>
</evidence>
<accession>A0ABR0T575</accession>
<dbReference type="PANTHER" id="PTHR36195">
    <property type="entry name" value="DOMAIN PROTEIN, PUTATIVE (AFU_ORTHOLOGUE AFUA_5G01990)-RELATED-RELATED"/>
    <property type="match status" value="1"/>
</dbReference>